<dbReference type="Pfam" id="PF07985">
    <property type="entry name" value="SRR1"/>
    <property type="match status" value="1"/>
</dbReference>
<feature type="domain" description="SRR1-like" evidence="2">
    <location>
        <begin position="105"/>
        <end position="282"/>
    </location>
</feature>
<dbReference type="Proteomes" id="UP001162031">
    <property type="component" value="Unassembled WGS sequence"/>
</dbReference>
<evidence type="ECO:0000313" key="4">
    <source>
        <dbReference type="Proteomes" id="UP001162031"/>
    </source>
</evidence>
<protein>
    <recommendedName>
        <fullName evidence="2">SRR1-like domain-containing protein</fullName>
    </recommendedName>
</protein>
<dbReference type="GO" id="GO:0005634">
    <property type="term" value="C:nucleus"/>
    <property type="evidence" value="ECO:0007669"/>
    <property type="project" value="TreeGrafter"/>
</dbReference>
<dbReference type="PANTHER" id="PTHR28626">
    <property type="entry name" value="SRR1-LIKE PROTEIN"/>
    <property type="match status" value="1"/>
</dbReference>
<proteinExistence type="inferred from homology"/>
<organism evidence="3 4">
    <name type="scientific">Hyaloperonospora brassicae</name>
    <name type="common">Brassica downy mildew</name>
    <name type="synonym">Peronospora brassicae</name>
    <dbReference type="NCBI Taxonomy" id="162125"/>
    <lineage>
        <taxon>Eukaryota</taxon>
        <taxon>Sar</taxon>
        <taxon>Stramenopiles</taxon>
        <taxon>Oomycota</taxon>
        <taxon>Peronosporomycetes</taxon>
        <taxon>Peronosporales</taxon>
        <taxon>Peronosporaceae</taxon>
        <taxon>Hyaloperonospora</taxon>
    </lineage>
</organism>
<evidence type="ECO:0000256" key="1">
    <source>
        <dbReference type="ARBA" id="ARBA00009856"/>
    </source>
</evidence>
<dbReference type="GO" id="GO:0005737">
    <property type="term" value="C:cytoplasm"/>
    <property type="evidence" value="ECO:0007669"/>
    <property type="project" value="TreeGrafter"/>
</dbReference>
<dbReference type="InterPro" id="IPR012942">
    <property type="entry name" value="SRR1-like"/>
</dbReference>
<comment type="similarity">
    <text evidence="1">Belongs to the SRR1 family.</text>
</comment>
<accession>A0AAV0V7L9</accession>
<name>A0AAV0V7L9_HYABA</name>
<gene>
    <name evidence="3" type="ORF">HBR001_LOCUS9131</name>
</gene>
<sequence length="317" mass="34790">MEHDWQLVSRRRCRRRQCPSLHLSSKAISRAVNDEEVGATLAEVSPAKQLQIIQRVRAIADDNLRESVLLKDALRSIGKQFHSTTAPTSLGKDAEDQEVKDERLVVVGYGLGSFCASANAVHQLGFLVALMDALNNECRRTTSAEDCANSGEVQPTAEIFDPAMNKSDASIAEQLGLSVIRENEHGRRRVVCNTVFFMPHCAKVLYENVLACNWGPAVKQLVIIGNSFSAYGDRVLAGDGRRQLLLEKVLPYLEEVHLSCGVTKQHENFACYEAAFNDLSVHRFPPELLGSALASDLDLIARMAAVASSAESKELDA</sequence>
<keyword evidence="4" id="KW-1185">Reference proteome</keyword>
<dbReference type="PANTHER" id="PTHR28626:SF3">
    <property type="entry name" value="SRR1-LIKE PROTEIN"/>
    <property type="match status" value="1"/>
</dbReference>
<dbReference type="EMBL" id="CANTFL010001475">
    <property type="protein sequence ID" value="CAI5742734.1"/>
    <property type="molecule type" value="Genomic_DNA"/>
</dbReference>
<evidence type="ECO:0000259" key="2">
    <source>
        <dbReference type="Pfam" id="PF07985"/>
    </source>
</evidence>
<reference evidence="3" key="1">
    <citation type="submission" date="2022-12" db="EMBL/GenBank/DDBJ databases">
        <authorList>
            <person name="Webb A."/>
        </authorList>
    </citation>
    <scope>NUCLEOTIDE SEQUENCE</scope>
    <source>
        <strain evidence="3">Hp1</strain>
    </source>
</reference>
<dbReference type="AlphaFoldDB" id="A0AAV0V7L9"/>
<evidence type="ECO:0000313" key="3">
    <source>
        <dbReference type="EMBL" id="CAI5742734.1"/>
    </source>
</evidence>
<comment type="caution">
    <text evidence="3">The sequence shown here is derived from an EMBL/GenBank/DDBJ whole genome shotgun (WGS) entry which is preliminary data.</text>
</comment>
<dbReference type="InterPro" id="IPR040044">
    <property type="entry name" value="SRR1L"/>
</dbReference>